<dbReference type="Gene3D" id="3.40.50.300">
    <property type="entry name" value="P-loop containing nucleotide triphosphate hydrolases"/>
    <property type="match status" value="1"/>
</dbReference>
<dbReference type="PROSITE" id="PS50893">
    <property type="entry name" value="ABC_TRANSPORTER_2"/>
    <property type="match status" value="1"/>
</dbReference>
<dbReference type="InterPro" id="IPR027417">
    <property type="entry name" value="P-loop_NTPase"/>
</dbReference>
<name>A0A948W4N3_UNCEI</name>
<evidence type="ECO:0000256" key="5">
    <source>
        <dbReference type="ARBA" id="ARBA00022741"/>
    </source>
</evidence>
<dbReference type="InterPro" id="IPR039421">
    <property type="entry name" value="Type_1_exporter"/>
</dbReference>
<dbReference type="SUPFAM" id="SSF90123">
    <property type="entry name" value="ABC transporter transmembrane region"/>
    <property type="match status" value="1"/>
</dbReference>
<feature type="transmembrane region" description="Helical" evidence="9">
    <location>
        <begin position="263"/>
        <end position="282"/>
    </location>
</feature>
<evidence type="ECO:0000256" key="8">
    <source>
        <dbReference type="ARBA" id="ARBA00023136"/>
    </source>
</evidence>
<comment type="caution">
    <text evidence="12">The sequence shown here is derived from an EMBL/GenBank/DDBJ whole genome shotgun (WGS) entry which is preliminary data.</text>
</comment>
<dbReference type="PANTHER" id="PTHR43394:SF1">
    <property type="entry name" value="ATP-BINDING CASSETTE SUB-FAMILY B MEMBER 10, MITOCHONDRIAL"/>
    <property type="match status" value="1"/>
</dbReference>
<dbReference type="InterPro" id="IPR003593">
    <property type="entry name" value="AAA+_ATPase"/>
</dbReference>
<dbReference type="Pfam" id="PF00005">
    <property type="entry name" value="ABC_tran"/>
    <property type="match status" value="1"/>
</dbReference>
<evidence type="ECO:0000256" key="9">
    <source>
        <dbReference type="SAM" id="Phobius"/>
    </source>
</evidence>
<evidence type="ECO:0000313" key="12">
    <source>
        <dbReference type="EMBL" id="MBU2689529.1"/>
    </source>
</evidence>
<keyword evidence="3" id="KW-1003">Cell membrane</keyword>
<dbReference type="Proteomes" id="UP000777784">
    <property type="component" value="Unassembled WGS sequence"/>
</dbReference>
<accession>A0A948W4N3</accession>
<dbReference type="InterPro" id="IPR036640">
    <property type="entry name" value="ABC1_TM_sf"/>
</dbReference>
<dbReference type="AlphaFoldDB" id="A0A948W4N3"/>
<keyword evidence="5" id="KW-0547">Nucleotide-binding</keyword>
<dbReference type="Gene3D" id="1.20.1560.10">
    <property type="entry name" value="ABC transporter type 1, transmembrane domain"/>
    <property type="match status" value="1"/>
</dbReference>
<dbReference type="GO" id="GO:0016887">
    <property type="term" value="F:ATP hydrolysis activity"/>
    <property type="evidence" value="ECO:0007669"/>
    <property type="project" value="InterPro"/>
</dbReference>
<gene>
    <name evidence="12" type="ORF">KJ970_01255</name>
</gene>
<keyword evidence="6 12" id="KW-0067">ATP-binding</keyword>
<evidence type="ECO:0000256" key="1">
    <source>
        <dbReference type="ARBA" id="ARBA00004651"/>
    </source>
</evidence>
<dbReference type="GO" id="GO:0015421">
    <property type="term" value="F:ABC-type oligopeptide transporter activity"/>
    <property type="evidence" value="ECO:0007669"/>
    <property type="project" value="TreeGrafter"/>
</dbReference>
<dbReference type="FunFam" id="3.40.50.300:FF:000221">
    <property type="entry name" value="Multidrug ABC transporter ATP-binding protein"/>
    <property type="match status" value="1"/>
</dbReference>
<feature type="domain" description="ABC transmembrane type-1" evidence="11">
    <location>
        <begin position="42"/>
        <end position="324"/>
    </location>
</feature>
<evidence type="ECO:0000259" key="10">
    <source>
        <dbReference type="PROSITE" id="PS50893"/>
    </source>
</evidence>
<protein>
    <submittedName>
        <fullName evidence="12">ABC transporter ATP-binding protein/permease</fullName>
    </submittedName>
</protein>
<evidence type="ECO:0000256" key="3">
    <source>
        <dbReference type="ARBA" id="ARBA00022475"/>
    </source>
</evidence>
<evidence type="ECO:0000256" key="7">
    <source>
        <dbReference type="ARBA" id="ARBA00022989"/>
    </source>
</evidence>
<proteinExistence type="predicted"/>
<reference evidence="12" key="1">
    <citation type="submission" date="2021-05" db="EMBL/GenBank/DDBJ databases">
        <title>Energy efficiency and biological interactions define the core microbiome of deep oligotrophic groundwater.</title>
        <authorList>
            <person name="Mehrshad M."/>
            <person name="Lopez-Fernandez M."/>
            <person name="Bell E."/>
            <person name="Bernier-Latmani R."/>
            <person name="Bertilsson S."/>
            <person name="Dopson M."/>
        </authorList>
    </citation>
    <scope>NUCLEOTIDE SEQUENCE</scope>
    <source>
        <strain evidence="12">Modern_marine.mb.64</strain>
    </source>
</reference>
<evidence type="ECO:0000256" key="2">
    <source>
        <dbReference type="ARBA" id="ARBA00022448"/>
    </source>
</evidence>
<keyword evidence="2" id="KW-0813">Transport</keyword>
<dbReference type="GO" id="GO:0005886">
    <property type="term" value="C:plasma membrane"/>
    <property type="evidence" value="ECO:0007669"/>
    <property type="project" value="UniProtKB-SubCell"/>
</dbReference>
<feature type="transmembrane region" description="Helical" evidence="9">
    <location>
        <begin position="82"/>
        <end position="108"/>
    </location>
</feature>
<feature type="transmembrane region" description="Helical" evidence="9">
    <location>
        <begin position="149"/>
        <end position="177"/>
    </location>
</feature>
<evidence type="ECO:0000313" key="13">
    <source>
        <dbReference type="Proteomes" id="UP000777784"/>
    </source>
</evidence>
<dbReference type="CDD" id="cd18544">
    <property type="entry name" value="ABC_6TM_TmrA_like"/>
    <property type="match status" value="1"/>
</dbReference>
<sequence>MFWDDEDDPNLEGEQRARHLSARQMLMGRILPLFRPYRGKLLLSTLMMFVVVAAELGGPLLVRHVLDKDIPGNNGAGIVIRAVAYALLFGVGMGMAYLQVIVMVKVGLKIVTGLRQKVFSHLMTLSLAYFDKNPPGWLMARVESDVERLLILFSEVSIAIFRNGVLLIGTFLVMLFASVKVTLTILAIMTPIIFSTYFFLRYIRKGFRTVRRLYAKISGFLTEYVQGIPILQIYGYTEKARMDLMKFNQDKYVKEVKLAYVEYGFWGIFSAMEIVAVMMIIYVSAPQVLGATMTIGTLILFIEYTRRLFWPLLMFSEQLNFIQRAFASADRVFELLDTPSRTPDRPGASSHVPAVWEEMAFENVSFSYDGGAKALDNVSFRVRRGEKIALVGLSGGGKTTVTNMILRYYEPQAGFITLDRVDIREYKQGAWRKKIGLVLQDIHLFPGSLGDNLRVLRDEIPKEALDRAIRVVHAEEMIQRLPKGYDTELSEGGTNLSMGERQLLCFARAVVEDPDILILDEATSSVDPMTEQKIQASLDHLMEGRTSLIVAHRLATITKADRILVLHEGALAEEGTHDELYQKGGIYRDLFDLQFAAQSGAEGGNGKNGRKR</sequence>
<dbReference type="SUPFAM" id="SSF52540">
    <property type="entry name" value="P-loop containing nucleoside triphosphate hydrolases"/>
    <property type="match status" value="1"/>
</dbReference>
<evidence type="ECO:0000259" key="11">
    <source>
        <dbReference type="PROSITE" id="PS50929"/>
    </source>
</evidence>
<evidence type="ECO:0000256" key="4">
    <source>
        <dbReference type="ARBA" id="ARBA00022692"/>
    </source>
</evidence>
<feature type="transmembrane region" description="Helical" evidence="9">
    <location>
        <begin position="183"/>
        <end position="203"/>
    </location>
</feature>
<dbReference type="PROSITE" id="PS50929">
    <property type="entry name" value="ABC_TM1F"/>
    <property type="match status" value="1"/>
</dbReference>
<feature type="domain" description="ABC transporter" evidence="10">
    <location>
        <begin position="359"/>
        <end position="593"/>
    </location>
</feature>
<keyword evidence="8 9" id="KW-0472">Membrane</keyword>
<dbReference type="EMBL" id="JAHJDP010000011">
    <property type="protein sequence ID" value="MBU2689529.1"/>
    <property type="molecule type" value="Genomic_DNA"/>
</dbReference>
<feature type="transmembrane region" description="Helical" evidence="9">
    <location>
        <begin position="41"/>
        <end position="62"/>
    </location>
</feature>
<dbReference type="InterPro" id="IPR011527">
    <property type="entry name" value="ABC1_TM_dom"/>
</dbReference>
<keyword evidence="4 9" id="KW-0812">Transmembrane</keyword>
<dbReference type="PANTHER" id="PTHR43394">
    <property type="entry name" value="ATP-DEPENDENT PERMEASE MDL1, MITOCHONDRIAL"/>
    <property type="match status" value="1"/>
</dbReference>
<dbReference type="InterPro" id="IPR003439">
    <property type="entry name" value="ABC_transporter-like_ATP-bd"/>
</dbReference>
<keyword evidence="7 9" id="KW-1133">Transmembrane helix</keyword>
<dbReference type="Pfam" id="PF00664">
    <property type="entry name" value="ABC_membrane"/>
    <property type="match status" value="1"/>
</dbReference>
<dbReference type="GO" id="GO:0005524">
    <property type="term" value="F:ATP binding"/>
    <property type="evidence" value="ECO:0007669"/>
    <property type="project" value="UniProtKB-KW"/>
</dbReference>
<evidence type="ECO:0000256" key="6">
    <source>
        <dbReference type="ARBA" id="ARBA00022840"/>
    </source>
</evidence>
<organism evidence="12 13">
    <name type="scientific">Eiseniibacteriota bacterium</name>
    <dbReference type="NCBI Taxonomy" id="2212470"/>
    <lineage>
        <taxon>Bacteria</taxon>
        <taxon>Candidatus Eiseniibacteriota</taxon>
    </lineage>
</organism>
<comment type="subcellular location">
    <subcellularLocation>
        <location evidence="1">Cell membrane</location>
        <topology evidence="1">Multi-pass membrane protein</topology>
    </subcellularLocation>
</comment>
<dbReference type="SMART" id="SM00382">
    <property type="entry name" value="AAA"/>
    <property type="match status" value="1"/>
</dbReference>